<dbReference type="Proteomes" id="UP000007879">
    <property type="component" value="Unassembled WGS sequence"/>
</dbReference>
<dbReference type="RefSeq" id="XP_019863122.1">
    <property type="nucleotide sequence ID" value="XM_020007563.1"/>
</dbReference>
<evidence type="ECO:0000313" key="3">
    <source>
        <dbReference type="Proteomes" id="UP000007879"/>
    </source>
</evidence>
<evidence type="ECO:0000313" key="2">
    <source>
        <dbReference type="EnsemblMetazoa" id="XP_019863122.1"/>
    </source>
</evidence>
<feature type="chain" id="PRO_5042975442" evidence="1">
    <location>
        <begin position="23"/>
        <end position="121"/>
    </location>
</feature>
<organism evidence="2 3">
    <name type="scientific">Amphimedon queenslandica</name>
    <name type="common">Sponge</name>
    <dbReference type="NCBI Taxonomy" id="400682"/>
    <lineage>
        <taxon>Eukaryota</taxon>
        <taxon>Metazoa</taxon>
        <taxon>Porifera</taxon>
        <taxon>Demospongiae</taxon>
        <taxon>Heteroscleromorpha</taxon>
        <taxon>Haplosclerida</taxon>
        <taxon>Niphatidae</taxon>
        <taxon>Amphimedon</taxon>
    </lineage>
</organism>
<keyword evidence="1" id="KW-0732">Signal</keyword>
<reference evidence="3" key="1">
    <citation type="journal article" date="2010" name="Nature">
        <title>The Amphimedon queenslandica genome and the evolution of animal complexity.</title>
        <authorList>
            <person name="Srivastava M."/>
            <person name="Simakov O."/>
            <person name="Chapman J."/>
            <person name="Fahey B."/>
            <person name="Gauthier M.E."/>
            <person name="Mitros T."/>
            <person name="Richards G.S."/>
            <person name="Conaco C."/>
            <person name="Dacre M."/>
            <person name="Hellsten U."/>
            <person name="Larroux C."/>
            <person name="Putnam N.H."/>
            <person name="Stanke M."/>
            <person name="Adamska M."/>
            <person name="Darling A."/>
            <person name="Degnan S.M."/>
            <person name="Oakley T.H."/>
            <person name="Plachetzki D.C."/>
            <person name="Zhai Y."/>
            <person name="Adamski M."/>
            <person name="Calcino A."/>
            <person name="Cummins S.F."/>
            <person name="Goodstein D.M."/>
            <person name="Harris C."/>
            <person name="Jackson D.J."/>
            <person name="Leys S.P."/>
            <person name="Shu S."/>
            <person name="Woodcroft B.J."/>
            <person name="Vervoort M."/>
            <person name="Kosik K.S."/>
            <person name="Manning G."/>
            <person name="Degnan B.M."/>
            <person name="Rokhsar D.S."/>
        </authorList>
    </citation>
    <scope>NUCLEOTIDE SEQUENCE [LARGE SCALE GENOMIC DNA]</scope>
</reference>
<dbReference type="AlphaFoldDB" id="A0AAN0K1T3"/>
<protein>
    <submittedName>
        <fullName evidence="2">Uncharacterized protein</fullName>
    </submittedName>
</protein>
<dbReference type="GeneID" id="109591975"/>
<reference evidence="2" key="2">
    <citation type="submission" date="2024-06" db="UniProtKB">
        <authorList>
            <consortium name="EnsemblMetazoa"/>
        </authorList>
    </citation>
    <scope>IDENTIFICATION</scope>
</reference>
<proteinExistence type="predicted"/>
<dbReference type="KEGG" id="aqu:109591975"/>
<keyword evidence="3" id="KW-1185">Reference proteome</keyword>
<name>A0AAN0K1T3_AMPQE</name>
<dbReference type="EnsemblMetazoa" id="XM_020007563.1">
    <property type="protein sequence ID" value="XP_019863122.1"/>
    <property type="gene ID" value="LOC109591975"/>
</dbReference>
<sequence>MSMMKFLSDLFFIALLLQLSHCANITVQPVSINTTLNSTVVFSCEAVADELTFRINNLSDTNTDVVAKGFTVATSSNAGTIRAELQAKAYEHNNNTEIRCRASTDVPPEVVLSNTSILMIQ</sequence>
<feature type="signal peptide" evidence="1">
    <location>
        <begin position="1"/>
        <end position="22"/>
    </location>
</feature>
<accession>A0AAN0K1T3</accession>
<evidence type="ECO:0000256" key="1">
    <source>
        <dbReference type="SAM" id="SignalP"/>
    </source>
</evidence>